<keyword evidence="3 6" id="KW-0812">Transmembrane</keyword>
<dbReference type="PANTHER" id="PTHR23519">
    <property type="entry name" value="AUTOPHAGY-RELATED PROTEIN 22"/>
    <property type="match status" value="1"/>
</dbReference>
<gene>
    <name evidence="8" type="ORF">AQ619_16660</name>
</gene>
<feature type="transmembrane region" description="Helical" evidence="6">
    <location>
        <begin position="382"/>
        <end position="407"/>
    </location>
</feature>
<keyword evidence="4 6" id="KW-1133">Transmembrane helix</keyword>
<dbReference type="EMBL" id="CP013002">
    <property type="protein sequence ID" value="ALL14865.1"/>
    <property type="molecule type" value="Genomic_DNA"/>
</dbReference>
<dbReference type="InterPro" id="IPR020846">
    <property type="entry name" value="MFS_dom"/>
</dbReference>
<accession>A0A0P0P2R9</accession>
<dbReference type="PANTHER" id="PTHR23519:SF1">
    <property type="entry name" value="AUTOPHAGY-RELATED PROTEIN 22"/>
    <property type="match status" value="1"/>
</dbReference>
<evidence type="ECO:0000313" key="8">
    <source>
        <dbReference type="EMBL" id="ALL14865.1"/>
    </source>
</evidence>
<keyword evidence="5 6" id="KW-0472">Membrane</keyword>
<reference evidence="8 9" key="1">
    <citation type="submission" date="2015-10" db="EMBL/GenBank/DDBJ databases">
        <title>Conservation of the essential genome among Caulobacter and Brevundimonas species.</title>
        <authorList>
            <person name="Scott D."/>
            <person name="Ely B."/>
        </authorList>
    </citation>
    <scope>NUCLEOTIDE SEQUENCE [LARGE SCALE GENOMIC DNA]</scope>
    <source>
        <strain evidence="8 9">CB4</strain>
    </source>
</reference>
<feature type="domain" description="Major facilitator superfamily (MFS) profile" evidence="7">
    <location>
        <begin position="234"/>
        <end position="441"/>
    </location>
</feature>
<dbReference type="RefSeq" id="WP_062150276.1">
    <property type="nucleotide sequence ID" value="NZ_JBHSET010000002.1"/>
</dbReference>
<dbReference type="AlphaFoldDB" id="A0A0P0P2R9"/>
<feature type="transmembrane region" description="Helical" evidence="6">
    <location>
        <begin position="105"/>
        <end position="135"/>
    </location>
</feature>
<evidence type="ECO:0000256" key="2">
    <source>
        <dbReference type="ARBA" id="ARBA00022448"/>
    </source>
</evidence>
<evidence type="ECO:0000256" key="4">
    <source>
        <dbReference type="ARBA" id="ARBA00022989"/>
    </source>
</evidence>
<feature type="transmembrane region" description="Helical" evidence="6">
    <location>
        <begin position="48"/>
        <end position="68"/>
    </location>
</feature>
<evidence type="ECO:0000259" key="7">
    <source>
        <dbReference type="PROSITE" id="PS50850"/>
    </source>
</evidence>
<feature type="transmembrane region" description="Helical" evidence="6">
    <location>
        <begin position="147"/>
        <end position="166"/>
    </location>
</feature>
<feature type="transmembrane region" description="Helical" evidence="6">
    <location>
        <begin position="413"/>
        <end position="430"/>
    </location>
</feature>
<dbReference type="KEGG" id="chq:AQ619_16660"/>
<evidence type="ECO:0000256" key="1">
    <source>
        <dbReference type="ARBA" id="ARBA00004127"/>
    </source>
</evidence>
<dbReference type="GO" id="GO:0022857">
    <property type="term" value="F:transmembrane transporter activity"/>
    <property type="evidence" value="ECO:0007669"/>
    <property type="project" value="InterPro"/>
</dbReference>
<evidence type="ECO:0000256" key="6">
    <source>
        <dbReference type="SAM" id="Phobius"/>
    </source>
</evidence>
<dbReference type="Proteomes" id="UP000056905">
    <property type="component" value="Chromosome"/>
</dbReference>
<sequence>MHQDDRRRVAWAAYEWAQQPYWALIATFIFTPYFAAGFVGDAARGQSLLGYAGAVSGLAIAVLSPLVGAAVDARRNPRTWLIALAVPFVLASAGLWLATPGDTSRILPVLACLVVAGVTAELGGSVMNALLPLVARPGQVGRLSGTAWAMAYVGALISLFIVLFAFSLPDKPMLGLDKALHEPDRIVGPMVALWFLLFSWPLMISAPTPPAVAPDARPLAELWTTIKTLPSRPHMLKFLVGRMLLGDGISSFIAFGGVLAAGLFGWTTTELGLYAIALSVTAGIGTFIGGRVDQRLGSRKTVLIAVAVVLFGAAGIGCVGTDRLFFLIPVAPPVDGGALFASTSEQVYLFFSLFVGLTFGPAQASLRAWMAELAPVGESGRWFGLYALSGKATAFLAPLIIAIGTSAFGDQRIAVAVSASFMIAGALVLFRTPDRPPAAGA</sequence>
<keyword evidence="9" id="KW-1185">Reference proteome</keyword>
<evidence type="ECO:0000313" key="9">
    <source>
        <dbReference type="Proteomes" id="UP000056905"/>
    </source>
</evidence>
<proteinExistence type="predicted"/>
<feature type="transmembrane region" description="Helical" evidence="6">
    <location>
        <begin position="302"/>
        <end position="328"/>
    </location>
</feature>
<feature type="transmembrane region" description="Helical" evidence="6">
    <location>
        <begin position="244"/>
        <end position="265"/>
    </location>
</feature>
<evidence type="ECO:0000256" key="3">
    <source>
        <dbReference type="ARBA" id="ARBA00022692"/>
    </source>
</evidence>
<dbReference type="OrthoDB" id="9768783at2"/>
<dbReference type="InterPro" id="IPR036259">
    <property type="entry name" value="MFS_trans_sf"/>
</dbReference>
<dbReference type="Pfam" id="PF11700">
    <property type="entry name" value="ATG22"/>
    <property type="match status" value="1"/>
</dbReference>
<dbReference type="SUPFAM" id="SSF103473">
    <property type="entry name" value="MFS general substrate transporter"/>
    <property type="match status" value="1"/>
</dbReference>
<name>A0A0P0P2R9_9CAUL</name>
<dbReference type="PROSITE" id="PS50850">
    <property type="entry name" value="MFS"/>
    <property type="match status" value="1"/>
</dbReference>
<feature type="transmembrane region" description="Helical" evidence="6">
    <location>
        <begin position="186"/>
        <end position="204"/>
    </location>
</feature>
<feature type="transmembrane region" description="Helical" evidence="6">
    <location>
        <begin position="80"/>
        <end position="99"/>
    </location>
</feature>
<feature type="transmembrane region" description="Helical" evidence="6">
    <location>
        <begin position="21"/>
        <end position="42"/>
    </location>
</feature>
<feature type="transmembrane region" description="Helical" evidence="6">
    <location>
        <begin position="348"/>
        <end position="370"/>
    </location>
</feature>
<feature type="transmembrane region" description="Helical" evidence="6">
    <location>
        <begin position="271"/>
        <end position="290"/>
    </location>
</feature>
<dbReference type="InterPro" id="IPR050495">
    <property type="entry name" value="ATG22/LtaA_families"/>
</dbReference>
<dbReference type="InterPro" id="IPR024671">
    <property type="entry name" value="Atg22-like"/>
</dbReference>
<dbReference type="STRING" id="69395.AQ619_16660"/>
<evidence type="ECO:0000256" key="5">
    <source>
        <dbReference type="ARBA" id="ARBA00023136"/>
    </source>
</evidence>
<organism evidence="8 9">
    <name type="scientific">Caulobacter henricii</name>
    <dbReference type="NCBI Taxonomy" id="69395"/>
    <lineage>
        <taxon>Bacteria</taxon>
        <taxon>Pseudomonadati</taxon>
        <taxon>Pseudomonadota</taxon>
        <taxon>Alphaproteobacteria</taxon>
        <taxon>Caulobacterales</taxon>
        <taxon>Caulobacteraceae</taxon>
        <taxon>Caulobacter</taxon>
    </lineage>
</organism>
<protein>
    <submittedName>
        <fullName evidence="8">MFS transporter permease</fullName>
    </submittedName>
</protein>
<comment type="subcellular location">
    <subcellularLocation>
        <location evidence="1">Endomembrane system</location>
        <topology evidence="1">Multi-pass membrane protein</topology>
    </subcellularLocation>
</comment>
<dbReference type="GO" id="GO:0012505">
    <property type="term" value="C:endomembrane system"/>
    <property type="evidence" value="ECO:0007669"/>
    <property type="project" value="UniProtKB-SubCell"/>
</dbReference>
<dbReference type="Gene3D" id="1.20.1250.20">
    <property type="entry name" value="MFS general substrate transporter like domains"/>
    <property type="match status" value="1"/>
</dbReference>
<keyword evidence="2" id="KW-0813">Transport</keyword>